<evidence type="ECO:0000313" key="2">
    <source>
        <dbReference type="EMBL" id="TWT18455.1"/>
    </source>
</evidence>
<sequence>MTSSYSEQFRQQCVDAVIVLGKSRASVAAEYGVSSSSLGRWVAKAQGTLGTGSGSHKRAADTTSDDPTQLRKR</sequence>
<comment type="caution">
    <text evidence="2">The sequence shown here is derived from an EMBL/GenBank/DDBJ whole genome shotgun (WGS) entry which is preliminary data.</text>
</comment>
<dbReference type="InterPro" id="IPR002514">
    <property type="entry name" value="Transposase_8"/>
</dbReference>
<feature type="non-terminal residue" evidence="2">
    <location>
        <position position="73"/>
    </location>
</feature>
<accession>A0A5C5TYP9</accession>
<gene>
    <name evidence="2" type="ORF">FRX94_11785</name>
</gene>
<evidence type="ECO:0000313" key="3">
    <source>
        <dbReference type="Proteomes" id="UP000320791"/>
    </source>
</evidence>
<protein>
    <submittedName>
        <fullName evidence="2">Transposase</fullName>
    </submittedName>
</protein>
<organism evidence="2 3">
    <name type="scientific">Corynebacterium canis</name>
    <dbReference type="NCBI Taxonomy" id="679663"/>
    <lineage>
        <taxon>Bacteria</taxon>
        <taxon>Bacillati</taxon>
        <taxon>Actinomycetota</taxon>
        <taxon>Actinomycetes</taxon>
        <taxon>Mycobacteriales</taxon>
        <taxon>Corynebacteriaceae</taxon>
        <taxon>Corynebacterium</taxon>
    </lineage>
</organism>
<dbReference type="EMBL" id="VOHM01000035">
    <property type="protein sequence ID" value="TWT18455.1"/>
    <property type="molecule type" value="Genomic_DNA"/>
</dbReference>
<dbReference type="GO" id="GO:0004803">
    <property type="term" value="F:transposase activity"/>
    <property type="evidence" value="ECO:0007669"/>
    <property type="project" value="InterPro"/>
</dbReference>
<dbReference type="Pfam" id="PF01527">
    <property type="entry name" value="HTH_Tnp_1"/>
    <property type="match status" value="1"/>
</dbReference>
<reference evidence="2 3" key="1">
    <citation type="submission" date="2019-08" db="EMBL/GenBank/DDBJ databases">
        <authorList>
            <person name="Lei W."/>
        </authorList>
    </citation>
    <scope>NUCLEOTIDE SEQUENCE [LARGE SCALE GENOMIC DNA]</scope>
    <source>
        <strain evidence="2 3">CCUG 58627</strain>
    </source>
</reference>
<dbReference type="Gene3D" id="1.10.10.60">
    <property type="entry name" value="Homeodomain-like"/>
    <property type="match status" value="1"/>
</dbReference>
<dbReference type="AlphaFoldDB" id="A0A5C5TYP9"/>
<proteinExistence type="predicted"/>
<dbReference type="GO" id="GO:0003677">
    <property type="term" value="F:DNA binding"/>
    <property type="evidence" value="ECO:0007669"/>
    <property type="project" value="InterPro"/>
</dbReference>
<dbReference type="RefSeq" id="WP_146325544.1">
    <property type="nucleotide sequence ID" value="NZ_VOHM01000035.1"/>
</dbReference>
<keyword evidence="3" id="KW-1185">Reference proteome</keyword>
<dbReference type="GO" id="GO:0006313">
    <property type="term" value="P:DNA transposition"/>
    <property type="evidence" value="ECO:0007669"/>
    <property type="project" value="InterPro"/>
</dbReference>
<dbReference type="InterPro" id="IPR009057">
    <property type="entry name" value="Homeodomain-like_sf"/>
</dbReference>
<evidence type="ECO:0000256" key="1">
    <source>
        <dbReference type="SAM" id="MobiDB-lite"/>
    </source>
</evidence>
<dbReference type="OrthoDB" id="4426778at2"/>
<feature type="region of interest" description="Disordered" evidence="1">
    <location>
        <begin position="47"/>
        <end position="73"/>
    </location>
</feature>
<dbReference type="SUPFAM" id="SSF46689">
    <property type="entry name" value="Homeodomain-like"/>
    <property type="match status" value="1"/>
</dbReference>
<name>A0A5C5TYP9_9CORY</name>
<dbReference type="Proteomes" id="UP000320791">
    <property type="component" value="Unassembled WGS sequence"/>
</dbReference>